<dbReference type="RefSeq" id="XP_011503345.1">
    <property type="nucleotide sequence ID" value="XM_011505043.1"/>
</dbReference>
<dbReference type="Pfam" id="PF00089">
    <property type="entry name" value="Trypsin"/>
    <property type="match status" value="1"/>
</dbReference>
<dbReference type="KEGG" id="csol:105366548"/>
<dbReference type="InterPro" id="IPR051487">
    <property type="entry name" value="Ser/Thr_Proteases_Immune/Dev"/>
</dbReference>
<reference evidence="6" key="1">
    <citation type="submission" date="2025-08" db="UniProtKB">
        <authorList>
            <consortium name="RefSeq"/>
        </authorList>
    </citation>
    <scope>IDENTIFICATION</scope>
</reference>
<evidence type="ECO:0000313" key="5">
    <source>
        <dbReference type="Proteomes" id="UP000695007"/>
    </source>
</evidence>
<dbReference type="Gene3D" id="2.40.10.10">
    <property type="entry name" value="Trypsin-like serine proteases"/>
    <property type="match status" value="1"/>
</dbReference>
<keyword evidence="5" id="KW-1185">Reference proteome</keyword>
<dbReference type="PANTHER" id="PTHR24256">
    <property type="entry name" value="TRYPTASE-RELATED"/>
    <property type="match status" value="1"/>
</dbReference>
<name>A0AAJ6YSC0_9HYME</name>
<accession>A0AAJ6YSC0</accession>
<evidence type="ECO:0000256" key="1">
    <source>
        <dbReference type="ARBA" id="ARBA00023157"/>
    </source>
</evidence>
<evidence type="ECO:0000256" key="3">
    <source>
        <dbReference type="SAM" id="SignalP"/>
    </source>
</evidence>
<organism evidence="5 6">
    <name type="scientific">Ceratosolen solmsi marchali</name>
    <dbReference type="NCBI Taxonomy" id="326594"/>
    <lineage>
        <taxon>Eukaryota</taxon>
        <taxon>Metazoa</taxon>
        <taxon>Ecdysozoa</taxon>
        <taxon>Arthropoda</taxon>
        <taxon>Hexapoda</taxon>
        <taxon>Insecta</taxon>
        <taxon>Pterygota</taxon>
        <taxon>Neoptera</taxon>
        <taxon>Endopterygota</taxon>
        <taxon>Hymenoptera</taxon>
        <taxon>Apocrita</taxon>
        <taxon>Proctotrupomorpha</taxon>
        <taxon>Chalcidoidea</taxon>
        <taxon>Agaonidae</taxon>
        <taxon>Agaoninae</taxon>
        <taxon>Ceratosolen</taxon>
    </lineage>
</organism>
<feature type="domain" description="Peptidase S1" evidence="4">
    <location>
        <begin position="24"/>
        <end position="252"/>
    </location>
</feature>
<dbReference type="AlphaFoldDB" id="A0AAJ6YSC0"/>
<dbReference type="Proteomes" id="UP000695007">
    <property type="component" value="Unplaced"/>
</dbReference>
<proteinExistence type="inferred from homology"/>
<evidence type="ECO:0000259" key="4">
    <source>
        <dbReference type="PROSITE" id="PS50240"/>
    </source>
</evidence>
<keyword evidence="3" id="KW-0732">Signal</keyword>
<keyword evidence="1" id="KW-1015">Disulfide bond</keyword>
<dbReference type="SMART" id="SM00020">
    <property type="entry name" value="Tryp_SPc"/>
    <property type="match status" value="1"/>
</dbReference>
<dbReference type="GO" id="GO:0006508">
    <property type="term" value="P:proteolysis"/>
    <property type="evidence" value="ECO:0007669"/>
    <property type="project" value="InterPro"/>
</dbReference>
<sequence>MSIETVIFVCVALSTTVFGKDTRIGGGDDTNNHQFSYHASLKSIYSNDYLCGGAIISKKHILTTAYCVNIGNIIYSDLMIQVGTTKKSNTDGLIVFPDRIFSHPMYTGRPSSTTNKLYNIAIIRIKETLPFNNYQNKVMLPSMDVINNFVGTLSGWSTDLNMANVPMDRLKMAIMIIIDMNICKSSASFAIYSDQFCTYHERITLTNSDNGSPLVSDNRLIGLADTSQQILGHEQLFVNVFSHIEYIRYIVGK</sequence>
<dbReference type="SUPFAM" id="SSF50494">
    <property type="entry name" value="Trypsin-like serine proteases"/>
    <property type="match status" value="1"/>
</dbReference>
<feature type="signal peptide" evidence="3">
    <location>
        <begin position="1"/>
        <end position="19"/>
    </location>
</feature>
<comment type="similarity">
    <text evidence="2">Belongs to the peptidase S1 family. CLIP subfamily.</text>
</comment>
<dbReference type="GO" id="GO:0004252">
    <property type="term" value="F:serine-type endopeptidase activity"/>
    <property type="evidence" value="ECO:0007669"/>
    <property type="project" value="InterPro"/>
</dbReference>
<gene>
    <name evidence="6" type="primary">LOC105366548</name>
</gene>
<feature type="chain" id="PRO_5042606947" evidence="3">
    <location>
        <begin position="20"/>
        <end position="253"/>
    </location>
</feature>
<evidence type="ECO:0000256" key="2">
    <source>
        <dbReference type="ARBA" id="ARBA00024195"/>
    </source>
</evidence>
<protein>
    <submittedName>
        <fullName evidence="6">Trypsin-5-like</fullName>
    </submittedName>
</protein>
<dbReference type="PROSITE" id="PS50240">
    <property type="entry name" value="TRYPSIN_DOM"/>
    <property type="match status" value="1"/>
</dbReference>
<dbReference type="GeneID" id="105366548"/>
<dbReference type="InterPro" id="IPR043504">
    <property type="entry name" value="Peptidase_S1_PA_chymotrypsin"/>
</dbReference>
<dbReference type="InterPro" id="IPR001254">
    <property type="entry name" value="Trypsin_dom"/>
</dbReference>
<dbReference type="InterPro" id="IPR009003">
    <property type="entry name" value="Peptidase_S1_PA"/>
</dbReference>
<evidence type="ECO:0000313" key="6">
    <source>
        <dbReference type="RefSeq" id="XP_011503345.1"/>
    </source>
</evidence>